<evidence type="ECO:0000259" key="6">
    <source>
        <dbReference type="Pfam" id="PF25799"/>
    </source>
</evidence>
<comment type="caution">
    <text evidence="7">The sequence shown here is derived from an EMBL/GenBank/DDBJ whole genome shotgun (WGS) entry which is preliminary data.</text>
</comment>
<dbReference type="InterPro" id="IPR006530">
    <property type="entry name" value="YD"/>
</dbReference>
<dbReference type="PANTHER" id="PTHR32305">
    <property type="match status" value="1"/>
</dbReference>
<dbReference type="InterPro" id="IPR022385">
    <property type="entry name" value="Rhs_assc_core"/>
</dbReference>
<gene>
    <name evidence="7" type="ORF">F1735_32315</name>
</gene>
<dbReference type="InterPro" id="IPR032871">
    <property type="entry name" value="AHH_dom_containing"/>
</dbReference>
<dbReference type="NCBIfam" id="TIGR01643">
    <property type="entry name" value="YD_repeat_2x"/>
    <property type="match status" value="6"/>
</dbReference>
<dbReference type="PANTHER" id="PTHR32305:SF15">
    <property type="entry name" value="PROTEIN RHSA-RELATED"/>
    <property type="match status" value="1"/>
</dbReference>
<dbReference type="InterPro" id="IPR008727">
    <property type="entry name" value="PAAR_motif"/>
</dbReference>
<dbReference type="InterPro" id="IPR045351">
    <property type="entry name" value="DUF6531"/>
</dbReference>
<keyword evidence="8" id="KW-1185">Reference proteome</keyword>
<keyword evidence="2" id="KW-0812">Transmembrane</keyword>
<keyword evidence="1" id="KW-0677">Repeat</keyword>
<dbReference type="Pfam" id="PF03527">
    <property type="entry name" value="RHS"/>
    <property type="match status" value="1"/>
</dbReference>
<dbReference type="PRINTS" id="PR00394">
    <property type="entry name" value="RHSPROTEIN"/>
</dbReference>
<dbReference type="Pfam" id="PF25799">
    <property type="entry name" value="prePAAR_I"/>
    <property type="match status" value="1"/>
</dbReference>
<dbReference type="InterPro" id="IPR001826">
    <property type="entry name" value="RHS"/>
</dbReference>
<dbReference type="InterPro" id="IPR057925">
    <property type="entry name" value="prePAAR_DddA"/>
</dbReference>
<organism evidence="7 8">
    <name type="scientific">Massilia genomosp. 1</name>
    <dbReference type="NCBI Taxonomy" id="2609280"/>
    <lineage>
        <taxon>Bacteria</taxon>
        <taxon>Pseudomonadati</taxon>
        <taxon>Pseudomonadota</taxon>
        <taxon>Betaproteobacteria</taxon>
        <taxon>Burkholderiales</taxon>
        <taxon>Oxalobacteraceae</taxon>
        <taxon>Telluria group</taxon>
        <taxon>Massilia</taxon>
    </lineage>
</organism>
<dbReference type="InterPro" id="IPR056823">
    <property type="entry name" value="TEN-like_YD-shell"/>
</dbReference>
<name>A0ABX0N1N0_9BURK</name>
<dbReference type="Proteomes" id="UP000610594">
    <property type="component" value="Unassembled WGS sequence"/>
</dbReference>
<dbReference type="InterPro" id="IPR050708">
    <property type="entry name" value="T6SS_VgrG/RHS"/>
</dbReference>
<feature type="domain" description="Double-stranded DNA deaminase toxin A prePAAR motif" evidence="6">
    <location>
        <begin position="17"/>
        <end position="58"/>
    </location>
</feature>
<dbReference type="Gene3D" id="2.60.200.60">
    <property type="match status" value="1"/>
</dbReference>
<dbReference type="Pfam" id="PF25023">
    <property type="entry name" value="TEN_YD-shell"/>
    <property type="match status" value="2"/>
</dbReference>
<feature type="domain" description="Teneurin-like YD-shell" evidence="5">
    <location>
        <begin position="978"/>
        <end position="1108"/>
    </location>
</feature>
<feature type="domain" description="DUF6531" evidence="4">
    <location>
        <begin position="231"/>
        <end position="306"/>
    </location>
</feature>
<dbReference type="Pfam" id="PF20148">
    <property type="entry name" value="DUF6531"/>
    <property type="match status" value="1"/>
</dbReference>
<dbReference type="Pfam" id="PF05488">
    <property type="entry name" value="PAAR_motif"/>
    <property type="match status" value="1"/>
</dbReference>
<dbReference type="InterPro" id="IPR031325">
    <property type="entry name" value="RHS_repeat"/>
</dbReference>
<evidence type="ECO:0000256" key="2">
    <source>
        <dbReference type="SAM" id="Phobius"/>
    </source>
</evidence>
<evidence type="ECO:0000259" key="5">
    <source>
        <dbReference type="Pfam" id="PF25023"/>
    </source>
</evidence>
<dbReference type="NCBIfam" id="TIGR03696">
    <property type="entry name" value="Rhs_assc_core"/>
    <property type="match status" value="1"/>
</dbReference>
<dbReference type="EMBL" id="WHJF01000193">
    <property type="protein sequence ID" value="NHZ66910.1"/>
    <property type="molecule type" value="Genomic_DNA"/>
</dbReference>
<keyword evidence="2" id="KW-0472">Membrane</keyword>
<evidence type="ECO:0000259" key="4">
    <source>
        <dbReference type="Pfam" id="PF20148"/>
    </source>
</evidence>
<reference evidence="7 8" key="1">
    <citation type="submission" date="2019-10" db="EMBL/GenBank/DDBJ databases">
        <title>Taxonomy of Antarctic Massilia spp.: description of Massilia rubra sp. nov., Massilia aquatica sp. nov., Massilia mucilaginosa sp. nov., Massilia frigida sp. nov. isolated from streams, lakes and regoliths.</title>
        <authorList>
            <person name="Holochova P."/>
            <person name="Sedlacek I."/>
            <person name="Kralova S."/>
            <person name="Maslanova I."/>
            <person name="Busse H.-J."/>
            <person name="Stankova E."/>
            <person name="Vrbovska V."/>
            <person name="Kovarovic V."/>
            <person name="Bartak M."/>
            <person name="Svec P."/>
            <person name="Pantucek R."/>
        </authorList>
    </citation>
    <scope>NUCLEOTIDE SEQUENCE [LARGE SCALE GENOMIC DNA]</scope>
    <source>
        <strain evidence="7 8">CCM 8694</strain>
    </source>
</reference>
<evidence type="ECO:0000313" key="8">
    <source>
        <dbReference type="Proteomes" id="UP000610594"/>
    </source>
</evidence>
<proteinExistence type="predicted"/>
<dbReference type="Pfam" id="PF14412">
    <property type="entry name" value="AHH"/>
    <property type="match status" value="1"/>
</dbReference>
<evidence type="ECO:0008006" key="9">
    <source>
        <dbReference type="Google" id="ProtNLM"/>
    </source>
</evidence>
<evidence type="ECO:0000259" key="3">
    <source>
        <dbReference type="Pfam" id="PF03527"/>
    </source>
</evidence>
<sequence>MHRKSGAAAVVCAKFRLAGFITGAIIGIGLIAAVAFCTFTCGFGVALLAGLAAGIGASAILSAGEALGKLDSSPTGIINKGSLNVFTNGLAAAFATRSTTVCSKHVPIPLVAEGSKNVFINGMHASRKGDAITCGATISGGSSNVFIGGGTERLLPVAEEVSSLARKVVDGLFLAAGFAGGLGGLLKNAGPLTKAVLPCAAKYIAGFAIGEAVSQYVIAPVAARVMGGMMGRPVEVATGRKILLAQDEIDFIVQSPIPVTGSRFYGSNLKHEGTLGAGWVLPWDLRLQQRDGKVWFMDDQGRETGFPLVQPGQSAFSDVEQCYLACTIEGQYILYDLNEMYYDFGFLDPAGDKTAWVRQVENRFGQGHAYLRDERHRVKSIHTNSGQRLHLHYTDFPSRLTTVECVSGGTPGTLASYGYDDHGQLISVTDANGDLARQFSYIDGVMESHTNALGFKCSYEWAMIEGQARVVTSSTSEGEKTRFHYDTLNHATSATDELGRQAYWTYDQHFQIIACMDFDRGLYTIEYNDAGMPNLIQLPGDRKIAFEYDDLSRIVRETDALGRVTHSSYDRNTMRLTEVALPDGSRWRAEYDYFGRLAKNIDPLGRQERYEYGNDLNPMPLAHIDARGGRQLMEWNLRGLITAFTDCSGKTTHYQYDLDGQLASTTNALQQTTIYTRRRTGEPVHLVKADGSTEEFRYDAAGFLVEQRNSAGQYRSWVRNARGQIVDAVNLENRALRYRYDARGRLVELASDANTRYAFEYDDGDRLAKEIRPDGVERILTYDAAGGALAIKTIGAIQKGEATADREHRTTLFERDKMGRLSGQITDTATCHITWSETNRLLEATRIPSPAGLALGIAKSSVRFDYDQAGRLVAEHGSEGTVAYTLDELNNVTQLNLPHNQQVETLTYGSGHVHQIRSADHLISDFERDDLHREVLHTQGELTQRIGYDKLGRRTWQSSGLIPSTLGPAQGQLWRSYRYHASGELAEQHDSLRGSIGYQYDPAGQLQRQTRAEGQVQEQFAWDAAGNLLDDIKRKSAGQVDGNRLKVWQDLRFEYDPWGNLSTKRKGAHQIQRFTFDAENRLVTVTTENLRGTTAMRFDYDPLGRRISSTETISTATGNIRSENIRSENKRFVWQGLRMVQEVRASGVSSYVYSPDALYTPLARIDAAKIAATAIKAEQSTARRIYHFHTNLVGAPLEVTDEVGNLAWAGNYQAWGKVEDEENSSLSVPIEQPLRFSGQYSDESTGLHYNTFRYYDPDIGRFISQDPIGLAGGANMYAYAPNPTGWMDPLGWCSTALGKNIGAKPGDGLQNHHLIPEEIMKDANYSAMFDKLRSLGFKDDGAPNGILLPGSSALAKSTNIPGHWSSHNQYTAEIEKDIIILESKFRRGILSDKKLSAGIAKIQSEARNGLMTGKYIVDAITGRLL</sequence>
<dbReference type="Pfam" id="PF05593">
    <property type="entry name" value="RHS_repeat"/>
    <property type="match status" value="1"/>
</dbReference>
<feature type="domain" description="Teneurin-like YD-shell" evidence="5">
    <location>
        <begin position="483"/>
        <end position="663"/>
    </location>
</feature>
<dbReference type="Gene3D" id="2.180.10.10">
    <property type="entry name" value="RHS repeat-associated core"/>
    <property type="match status" value="2"/>
</dbReference>
<dbReference type="CDD" id="cd14742">
    <property type="entry name" value="PAAR_RHS"/>
    <property type="match status" value="1"/>
</dbReference>
<accession>A0ABX0N1N0</accession>
<dbReference type="Gene3D" id="3.90.930.1">
    <property type="match status" value="1"/>
</dbReference>
<keyword evidence="2" id="KW-1133">Transmembrane helix</keyword>
<evidence type="ECO:0000313" key="7">
    <source>
        <dbReference type="EMBL" id="NHZ66910.1"/>
    </source>
</evidence>
<evidence type="ECO:0000256" key="1">
    <source>
        <dbReference type="ARBA" id="ARBA00022737"/>
    </source>
</evidence>
<feature type="domain" description="RHS protein conserved region" evidence="3">
    <location>
        <begin position="1185"/>
        <end position="1221"/>
    </location>
</feature>
<feature type="transmembrane region" description="Helical" evidence="2">
    <location>
        <begin position="20"/>
        <end position="53"/>
    </location>
</feature>
<protein>
    <recommendedName>
        <fullName evidence="9">Type IV secretion protein Rhs</fullName>
    </recommendedName>
</protein>